<comment type="caution">
    <text evidence="1">The sequence shown here is derived from an EMBL/GenBank/DDBJ whole genome shotgun (WGS) entry which is preliminary data.</text>
</comment>
<dbReference type="SUPFAM" id="SSF51182">
    <property type="entry name" value="RmlC-like cupins"/>
    <property type="match status" value="1"/>
</dbReference>
<accession>A0A5J4PQH4</accession>
<reference evidence="1" key="1">
    <citation type="submission" date="2019-03" db="EMBL/GenBank/DDBJ databases">
        <title>Single cell metagenomics reveals metabolic interactions within the superorganism composed of flagellate Streblomastix strix and complex community of Bacteroidetes bacteria on its surface.</title>
        <authorList>
            <person name="Treitli S.C."/>
            <person name="Kolisko M."/>
            <person name="Husnik F."/>
            <person name="Keeling P."/>
            <person name="Hampl V."/>
        </authorList>
    </citation>
    <scope>NUCLEOTIDE SEQUENCE</scope>
    <source>
        <strain evidence="1">STM</strain>
    </source>
</reference>
<dbReference type="InterPro" id="IPR014710">
    <property type="entry name" value="RmlC-like_jellyroll"/>
</dbReference>
<dbReference type="InterPro" id="IPR011051">
    <property type="entry name" value="RmlC_Cupin_sf"/>
</dbReference>
<gene>
    <name evidence="1" type="ORF">EZS27_037107</name>
</gene>
<protein>
    <submittedName>
        <fullName evidence="1">Mannose-6-phosphate isomerase ManA</fullName>
        <ecNumber evidence="1">5.3.1.8</ecNumber>
    </submittedName>
</protein>
<evidence type="ECO:0000313" key="1">
    <source>
        <dbReference type="EMBL" id="KAA6311846.1"/>
    </source>
</evidence>
<keyword evidence="1" id="KW-0413">Isomerase</keyword>
<dbReference type="Gene3D" id="2.60.120.10">
    <property type="entry name" value="Jelly Rolls"/>
    <property type="match status" value="1"/>
</dbReference>
<proteinExistence type="predicted"/>
<dbReference type="EMBL" id="SNRY01006767">
    <property type="protein sequence ID" value="KAA6311846.1"/>
    <property type="molecule type" value="Genomic_DNA"/>
</dbReference>
<dbReference type="AlphaFoldDB" id="A0A5J4PQH4"/>
<organism evidence="1">
    <name type="scientific">termite gut metagenome</name>
    <dbReference type="NCBI Taxonomy" id="433724"/>
    <lineage>
        <taxon>unclassified sequences</taxon>
        <taxon>metagenomes</taxon>
        <taxon>organismal metagenomes</taxon>
    </lineage>
</organism>
<name>A0A5J4PQH4_9ZZZZ</name>
<dbReference type="GO" id="GO:0004476">
    <property type="term" value="F:mannose-6-phosphate isomerase activity"/>
    <property type="evidence" value="ECO:0007669"/>
    <property type="project" value="UniProtKB-EC"/>
</dbReference>
<feature type="non-terminal residue" evidence="1">
    <location>
        <position position="119"/>
    </location>
</feature>
<sequence length="119" mass="13319">MYPLKFEPILKQTLWGGEKIIPFKQLNETLKKVGESWELSGVENNESIVANGVDKGLTLTGIVRKYRDELVGKANYARFGNKFLFTVISAETNAFSATFPVSSGYLLRKSTSIEWLSVP</sequence>
<dbReference type="EC" id="5.3.1.8" evidence="1"/>